<dbReference type="STRING" id="49451.A0A314LE08"/>
<name>A0A314LE08_NICAT</name>
<keyword evidence="2" id="KW-0819">tRNA processing</keyword>
<evidence type="ECO:0000256" key="2">
    <source>
        <dbReference type="ARBA" id="ARBA00022694"/>
    </source>
</evidence>
<dbReference type="PANTHER" id="PTHR21027:SF1">
    <property type="entry name" value="TRNA-SPLICING ENDONUCLEASE SUBUNIT SEN54"/>
    <property type="match status" value="1"/>
</dbReference>
<dbReference type="EMBL" id="MJEQ01000064">
    <property type="protein sequence ID" value="OIT39961.1"/>
    <property type="molecule type" value="Genomic_DNA"/>
</dbReference>
<dbReference type="GO" id="GO:0000379">
    <property type="term" value="P:tRNA-type intron splice site recognition and cleavage"/>
    <property type="evidence" value="ECO:0007669"/>
    <property type="project" value="TreeGrafter"/>
</dbReference>
<dbReference type="GO" id="GO:0000214">
    <property type="term" value="C:tRNA-intron endonuclease complex"/>
    <property type="evidence" value="ECO:0007669"/>
    <property type="project" value="TreeGrafter"/>
</dbReference>
<comment type="caution">
    <text evidence="5">The sequence shown here is derived from an EMBL/GenBank/DDBJ whole genome shotgun (WGS) entry which is preliminary data.</text>
</comment>
<proteinExistence type="inferred from homology"/>
<evidence type="ECO:0000259" key="4">
    <source>
        <dbReference type="Pfam" id="PF12928"/>
    </source>
</evidence>
<dbReference type="AlphaFoldDB" id="A0A314LE08"/>
<comment type="similarity">
    <text evidence="1">Belongs to the SEN54 family.</text>
</comment>
<dbReference type="InterPro" id="IPR024336">
    <property type="entry name" value="tRNA_splic_suSen54_N"/>
</dbReference>
<protein>
    <recommendedName>
        <fullName evidence="4">tRNA-splicing endonuclease subunit Sen54 N-terminal domain-containing protein</fullName>
    </recommendedName>
</protein>
<feature type="region of interest" description="Disordered" evidence="3">
    <location>
        <begin position="1"/>
        <end position="22"/>
    </location>
</feature>
<sequence length="579" mass="64770">MKGMGSAPTILHGQERKESMESVEIQAPVAPVVKTPTDLVQNETDMATSARKLTFSKGLGASQPTLAKVVQGECSAPAELMKQPGPAPKGQVGNKKQGEQYRRGRKQVTKWIAKLKAVMETLEQEVRSEPSNEKATTSVVIRQEVVFKGIKQNENDEFQVAKSKGKQVQSPNVKTSIRNGLSKENIEAMLHQNRFNALRIQEREDASQASKEGRALGNPYWFMKYSNIEAVYDNYGVSDHSPIILCTEITRNFLAKPFRLLTVLLEEDEFSKMVQKVWTQNITGYTMYSVWRKLQVLGSKAKEMNRAYNSVEKRIENLRSNCRRNGPCLNREQQQTLVKSISDMEIVQGLKDMPSDKAPGIDGFPSSSPPSLATAHRHKKACRDLQFSADMGSDKWASFSEGTSDSEGYGEDLDDDDHCCAYASADIPQLQFRKDISTSRWLDQLGMAEVVERKGGLWTTTGIVRNGKIYCFIEEILYLAEIGALHLFSNDDTPLSLEHIYNKVAEGNRGCSSEYFEAYKQLKSLGYIVGRHGIPWSVRRSKVNSVISQDPPETAQSGDEESRNNILITECSVICKLVD</sequence>
<evidence type="ECO:0000313" key="5">
    <source>
        <dbReference type="EMBL" id="OIT39961.1"/>
    </source>
</evidence>
<dbReference type="InterPro" id="IPR024337">
    <property type="entry name" value="tRNA_splic_suSen54"/>
</dbReference>
<feature type="domain" description="tRNA-splicing endonuclease subunit Sen54 N-terminal" evidence="4">
    <location>
        <begin position="430"/>
        <end position="488"/>
    </location>
</feature>
<dbReference type="PANTHER" id="PTHR21027">
    <property type="entry name" value="TRNA-SPLICING ENDONUCLEASE SUBUNIT SEN54"/>
    <property type="match status" value="1"/>
</dbReference>
<organism evidence="5 6">
    <name type="scientific">Nicotiana attenuata</name>
    <name type="common">Coyote tobacco</name>
    <dbReference type="NCBI Taxonomy" id="49451"/>
    <lineage>
        <taxon>Eukaryota</taxon>
        <taxon>Viridiplantae</taxon>
        <taxon>Streptophyta</taxon>
        <taxon>Embryophyta</taxon>
        <taxon>Tracheophyta</taxon>
        <taxon>Spermatophyta</taxon>
        <taxon>Magnoliopsida</taxon>
        <taxon>eudicotyledons</taxon>
        <taxon>Gunneridae</taxon>
        <taxon>Pentapetalae</taxon>
        <taxon>asterids</taxon>
        <taxon>lamiids</taxon>
        <taxon>Solanales</taxon>
        <taxon>Solanaceae</taxon>
        <taxon>Nicotianoideae</taxon>
        <taxon>Nicotianeae</taxon>
        <taxon>Nicotiana</taxon>
    </lineage>
</organism>
<gene>
    <name evidence="5" type="ORF">A4A49_09177</name>
</gene>
<feature type="region of interest" description="Disordered" evidence="3">
    <location>
        <begin position="79"/>
        <end position="105"/>
    </location>
</feature>
<evidence type="ECO:0000256" key="1">
    <source>
        <dbReference type="ARBA" id="ARBA00005736"/>
    </source>
</evidence>
<keyword evidence="6" id="KW-1185">Reference proteome</keyword>
<dbReference type="Gramene" id="OIT39961">
    <property type="protein sequence ID" value="OIT39961"/>
    <property type="gene ID" value="A4A49_09177"/>
</dbReference>
<dbReference type="Pfam" id="PF12928">
    <property type="entry name" value="tRNA_int_end_N2"/>
    <property type="match status" value="1"/>
</dbReference>
<dbReference type="Proteomes" id="UP000187609">
    <property type="component" value="Unassembled WGS sequence"/>
</dbReference>
<reference evidence="5" key="1">
    <citation type="submission" date="2016-11" db="EMBL/GenBank/DDBJ databases">
        <title>The genome of Nicotiana attenuata.</title>
        <authorList>
            <person name="Xu S."/>
            <person name="Brockmoeller T."/>
            <person name="Gaquerel E."/>
            <person name="Navarro A."/>
            <person name="Kuhl H."/>
            <person name="Gase K."/>
            <person name="Ling Z."/>
            <person name="Zhou W."/>
            <person name="Kreitzer C."/>
            <person name="Stanke M."/>
            <person name="Tang H."/>
            <person name="Lyons E."/>
            <person name="Pandey P."/>
            <person name="Pandey S.P."/>
            <person name="Timmermann B."/>
            <person name="Baldwin I.T."/>
        </authorList>
    </citation>
    <scope>NUCLEOTIDE SEQUENCE [LARGE SCALE GENOMIC DNA]</scope>
    <source>
        <strain evidence="5">UT</strain>
    </source>
</reference>
<evidence type="ECO:0000256" key="3">
    <source>
        <dbReference type="SAM" id="MobiDB-lite"/>
    </source>
</evidence>
<dbReference type="SMR" id="A0A314LE08"/>
<accession>A0A314LE08</accession>
<evidence type="ECO:0000313" key="6">
    <source>
        <dbReference type="Proteomes" id="UP000187609"/>
    </source>
</evidence>